<comment type="subcellular location">
    <subcellularLocation>
        <location evidence="1">Membrane</location>
        <topology evidence="1">Multi-pass membrane protein</topology>
    </subcellularLocation>
</comment>
<keyword evidence="4" id="KW-0472">Membrane</keyword>
<dbReference type="PANTHER" id="PTHR11360:SF130">
    <property type="entry name" value="MAJOR FACILITATOR SUPERFAMILY (MFS) PROFILE DOMAIN-CONTAINING PROTEIN-RELATED"/>
    <property type="match status" value="1"/>
</dbReference>
<name>A0A8E2JS86_9PEZI</name>
<dbReference type="Gene3D" id="1.20.1250.20">
    <property type="entry name" value="MFS general substrate transporter like domains"/>
    <property type="match status" value="1"/>
</dbReference>
<organism evidence="5 6">
    <name type="scientific">Glonium stellatum</name>
    <dbReference type="NCBI Taxonomy" id="574774"/>
    <lineage>
        <taxon>Eukaryota</taxon>
        <taxon>Fungi</taxon>
        <taxon>Dikarya</taxon>
        <taxon>Ascomycota</taxon>
        <taxon>Pezizomycotina</taxon>
        <taxon>Dothideomycetes</taxon>
        <taxon>Pleosporomycetidae</taxon>
        <taxon>Gloniales</taxon>
        <taxon>Gloniaceae</taxon>
        <taxon>Glonium</taxon>
    </lineage>
</organism>
<evidence type="ECO:0000256" key="3">
    <source>
        <dbReference type="SAM" id="MobiDB-lite"/>
    </source>
</evidence>
<dbReference type="Proteomes" id="UP000250140">
    <property type="component" value="Unassembled WGS sequence"/>
</dbReference>
<feature type="transmembrane region" description="Helical" evidence="4">
    <location>
        <begin position="42"/>
        <end position="60"/>
    </location>
</feature>
<dbReference type="SUPFAM" id="SSF103473">
    <property type="entry name" value="MFS general substrate transporter"/>
    <property type="match status" value="1"/>
</dbReference>
<feature type="transmembrane region" description="Helical" evidence="4">
    <location>
        <begin position="110"/>
        <end position="129"/>
    </location>
</feature>
<keyword evidence="4" id="KW-1133">Transmembrane helix</keyword>
<feature type="transmembrane region" description="Helical" evidence="4">
    <location>
        <begin position="307"/>
        <end position="327"/>
    </location>
</feature>
<feature type="transmembrane region" description="Helical" evidence="4">
    <location>
        <begin position="333"/>
        <end position="355"/>
    </location>
</feature>
<evidence type="ECO:0000256" key="1">
    <source>
        <dbReference type="ARBA" id="ARBA00004141"/>
    </source>
</evidence>
<evidence type="ECO:0000256" key="4">
    <source>
        <dbReference type="SAM" id="Phobius"/>
    </source>
</evidence>
<evidence type="ECO:0000256" key="2">
    <source>
        <dbReference type="ARBA" id="ARBA00006727"/>
    </source>
</evidence>
<sequence>MGGYTNKEQGTHDQQSLGDIKQRPDDRTAPLLPGPPDGGRKAWAQVLVSHLCVFNSFGYINSFGIFQQYYVGTLSLPPPMISWIGSIQILLVYLVGAFSGRALDAGYYRLILLAGVTLQIVGVFMTSLSSQYWQLLLAQGICQGLGDGLIFCPAVANTATYFTRSRTMAISCVACGGATGGMAFPAIARALLDRIGFPWTLRVMGFVMLFNAVVIMSLARTRLQTRSGGPLVEWKAFTELPYLLYTISMFFAFWGIWIAYCYVHSFSRDIIAVTDRASFNLILIINSVGVPGRLVPAFIADKYFGPMNVFIPVMFAAGILLFCWAAVSNLPGITVFTIFYGFFGAGVQSLLQAALASLNTDLKKTGVRIGMGFSIVGIASLTGSPIDGGLVEKGGGSYIHAQIFAGGIVMVGCLVLVAARIAKTGFRLYERV</sequence>
<dbReference type="EMBL" id="KV749795">
    <property type="protein sequence ID" value="OCL07730.1"/>
    <property type="molecule type" value="Genomic_DNA"/>
</dbReference>
<feature type="transmembrane region" description="Helical" evidence="4">
    <location>
        <begin position="135"/>
        <end position="156"/>
    </location>
</feature>
<accession>A0A8E2JS86</accession>
<feature type="transmembrane region" description="Helical" evidence="4">
    <location>
        <begin position="367"/>
        <end position="386"/>
    </location>
</feature>
<proteinExistence type="inferred from homology"/>
<dbReference type="GO" id="GO:0016020">
    <property type="term" value="C:membrane"/>
    <property type="evidence" value="ECO:0007669"/>
    <property type="project" value="UniProtKB-SubCell"/>
</dbReference>
<dbReference type="PANTHER" id="PTHR11360">
    <property type="entry name" value="MONOCARBOXYLATE TRANSPORTER"/>
    <property type="match status" value="1"/>
</dbReference>
<evidence type="ECO:0000313" key="6">
    <source>
        <dbReference type="Proteomes" id="UP000250140"/>
    </source>
</evidence>
<feature type="compositionally biased region" description="Polar residues" evidence="3">
    <location>
        <begin position="1"/>
        <end position="17"/>
    </location>
</feature>
<dbReference type="OrthoDB" id="6499973at2759"/>
<evidence type="ECO:0000313" key="5">
    <source>
        <dbReference type="EMBL" id="OCL07730.1"/>
    </source>
</evidence>
<gene>
    <name evidence="5" type="ORF">AOQ84DRAFT_341439</name>
</gene>
<keyword evidence="4" id="KW-0812">Transmembrane</keyword>
<protein>
    <submittedName>
        <fullName evidence="5">MFS general substrate transporter</fullName>
    </submittedName>
</protein>
<feature type="transmembrane region" description="Helical" evidence="4">
    <location>
        <begin position="398"/>
        <end position="422"/>
    </location>
</feature>
<dbReference type="GO" id="GO:0022857">
    <property type="term" value="F:transmembrane transporter activity"/>
    <property type="evidence" value="ECO:0007669"/>
    <property type="project" value="InterPro"/>
</dbReference>
<feature type="transmembrane region" description="Helical" evidence="4">
    <location>
        <begin position="199"/>
        <end position="219"/>
    </location>
</feature>
<feature type="transmembrane region" description="Helical" evidence="4">
    <location>
        <begin position="240"/>
        <end position="265"/>
    </location>
</feature>
<dbReference type="InterPro" id="IPR050327">
    <property type="entry name" value="Proton-linked_MCT"/>
</dbReference>
<comment type="similarity">
    <text evidence="2">Belongs to the major facilitator superfamily. Monocarboxylate porter (TC 2.A.1.13) family.</text>
</comment>
<reference evidence="5 6" key="1">
    <citation type="journal article" date="2016" name="Nat. Commun.">
        <title>Ectomycorrhizal ecology is imprinted in the genome of the dominant symbiotic fungus Cenococcum geophilum.</title>
        <authorList>
            <consortium name="DOE Joint Genome Institute"/>
            <person name="Peter M."/>
            <person name="Kohler A."/>
            <person name="Ohm R.A."/>
            <person name="Kuo A."/>
            <person name="Krutzmann J."/>
            <person name="Morin E."/>
            <person name="Arend M."/>
            <person name="Barry K.W."/>
            <person name="Binder M."/>
            <person name="Choi C."/>
            <person name="Clum A."/>
            <person name="Copeland A."/>
            <person name="Grisel N."/>
            <person name="Haridas S."/>
            <person name="Kipfer T."/>
            <person name="LaButti K."/>
            <person name="Lindquist E."/>
            <person name="Lipzen A."/>
            <person name="Maire R."/>
            <person name="Meier B."/>
            <person name="Mihaltcheva S."/>
            <person name="Molinier V."/>
            <person name="Murat C."/>
            <person name="Poggeler S."/>
            <person name="Quandt C.A."/>
            <person name="Sperisen C."/>
            <person name="Tritt A."/>
            <person name="Tisserant E."/>
            <person name="Crous P.W."/>
            <person name="Henrissat B."/>
            <person name="Nehls U."/>
            <person name="Egli S."/>
            <person name="Spatafora J.W."/>
            <person name="Grigoriev I.V."/>
            <person name="Martin F.M."/>
        </authorList>
    </citation>
    <scope>NUCLEOTIDE SEQUENCE [LARGE SCALE GENOMIC DNA]</scope>
    <source>
        <strain evidence="5 6">CBS 207.34</strain>
    </source>
</reference>
<feature type="transmembrane region" description="Helical" evidence="4">
    <location>
        <begin position="168"/>
        <end position="187"/>
    </location>
</feature>
<feature type="transmembrane region" description="Helical" evidence="4">
    <location>
        <begin position="277"/>
        <end position="295"/>
    </location>
</feature>
<keyword evidence="6" id="KW-1185">Reference proteome</keyword>
<dbReference type="Pfam" id="PF07690">
    <property type="entry name" value="MFS_1"/>
    <property type="match status" value="1"/>
</dbReference>
<dbReference type="InterPro" id="IPR036259">
    <property type="entry name" value="MFS_trans_sf"/>
</dbReference>
<dbReference type="InterPro" id="IPR011701">
    <property type="entry name" value="MFS"/>
</dbReference>
<dbReference type="AlphaFoldDB" id="A0A8E2JS86"/>
<feature type="region of interest" description="Disordered" evidence="3">
    <location>
        <begin position="1"/>
        <end position="34"/>
    </location>
</feature>
<feature type="transmembrane region" description="Helical" evidence="4">
    <location>
        <begin position="80"/>
        <end position="98"/>
    </location>
</feature>